<evidence type="ECO:0000256" key="1">
    <source>
        <dbReference type="ARBA" id="ARBA00022679"/>
    </source>
</evidence>
<evidence type="ECO:0000313" key="6">
    <source>
        <dbReference type="Proteomes" id="UP001500218"/>
    </source>
</evidence>
<dbReference type="Pfam" id="PF08541">
    <property type="entry name" value="ACP_syn_III_C"/>
    <property type="match status" value="1"/>
</dbReference>
<gene>
    <name evidence="5" type="ORF">GCM10009682_52440</name>
</gene>
<dbReference type="InterPro" id="IPR013747">
    <property type="entry name" value="ACP_syn_III_C"/>
</dbReference>
<feature type="domain" description="Thiolase N-terminal" evidence="3">
    <location>
        <begin position="51"/>
        <end position="186"/>
    </location>
</feature>
<evidence type="ECO:0000313" key="5">
    <source>
        <dbReference type="EMBL" id="GAA1826298.1"/>
    </source>
</evidence>
<keyword evidence="6" id="KW-1185">Reference proteome</keyword>
<accession>A0ABP4YS10</accession>
<dbReference type="SUPFAM" id="SSF48613">
    <property type="entry name" value="Heme oxygenase-like"/>
    <property type="match status" value="1"/>
</dbReference>
<name>A0ABP4YS10_9ACTN</name>
<keyword evidence="2" id="KW-0012">Acyltransferase</keyword>
<dbReference type="Pfam" id="PF14518">
    <property type="entry name" value="Haem_oxygenas_2"/>
    <property type="match status" value="1"/>
</dbReference>
<dbReference type="InterPro" id="IPR020616">
    <property type="entry name" value="Thiolase_N"/>
</dbReference>
<dbReference type="EMBL" id="BAAALT010000228">
    <property type="protein sequence ID" value="GAA1826298.1"/>
    <property type="molecule type" value="Genomic_DNA"/>
</dbReference>
<reference evidence="6" key="1">
    <citation type="journal article" date="2019" name="Int. J. Syst. Evol. Microbiol.">
        <title>The Global Catalogue of Microorganisms (GCM) 10K type strain sequencing project: providing services to taxonomists for standard genome sequencing and annotation.</title>
        <authorList>
            <consortium name="The Broad Institute Genomics Platform"/>
            <consortium name="The Broad Institute Genome Sequencing Center for Infectious Disease"/>
            <person name="Wu L."/>
            <person name="Ma J."/>
        </authorList>
    </citation>
    <scope>NUCLEOTIDE SEQUENCE [LARGE SCALE GENOMIC DNA]</scope>
    <source>
        <strain evidence="6">JCM 13250</strain>
    </source>
</reference>
<keyword evidence="1" id="KW-0808">Transferase</keyword>
<dbReference type="CDD" id="cd00827">
    <property type="entry name" value="init_cond_enzymes"/>
    <property type="match status" value="1"/>
</dbReference>
<evidence type="ECO:0000259" key="4">
    <source>
        <dbReference type="Pfam" id="PF08541"/>
    </source>
</evidence>
<evidence type="ECO:0000256" key="2">
    <source>
        <dbReference type="ARBA" id="ARBA00023315"/>
    </source>
</evidence>
<dbReference type="PANTHER" id="PTHR34069">
    <property type="entry name" value="3-OXOACYL-[ACYL-CARRIER-PROTEIN] SYNTHASE 3"/>
    <property type="match status" value="1"/>
</dbReference>
<evidence type="ECO:0000259" key="3">
    <source>
        <dbReference type="Pfam" id="PF00108"/>
    </source>
</evidence>
<dbReference type="Proteomes" id="UP001500218">
    <property type="component" value="Unassembled WGS sequence"/>
</dbReference>
<proteinExistence type="predicted"/>
<dbReference type="InterPro" id="IPR016084">
    <property type="entry name" value="Haem_Oase-like_multi-hlx"/>
</dbReference>
<dbReference type="InterPro" id="IPR016039">
    <property type="entry name" value="Thiolase-like"/>
</dbReference>
<dbReference type="PANTHER" id="PTHR34069:SF2">
    <property type="entry name" value="BETA-KETOACYL-[ACYL-CARRIER-PROTEIN] SYNTHASE III"/>
    <property type="match status" value="1"/>
</dbReference>
<comment type="caution">
    <text evidence="5">The sequence shown here is derived from an EMBL/GenBank/DDBJ whole genome shotgun (WGS) entry which is preliminary data.</text>
</comment>
<dbReference type="Gene3D" id="3.40.47.10">
    <property type="match status" value="2"/>
</dbReference>
<sequence>MEGMTREVYLTGCGAYLPGEPLDNDEIARRLGAADSSKAARERVLAANGIRTRHYALDASGATTMLNEELAAEAVTAALKDRGVTVADVTLLATGTTQPDLPVPGFASMVHGRLGGHPMEILSAGGVCASGMAALHAAVNAVRVGEHDTAVAVGSDLVSRALRQSRYDAADGRTGFDAEFLRWTLSDGAGAVVVEGRPRPDGPSLRLDWLHHVSYAHEERVCMRTGTTDGGVPAAGTTWLDQPTAAAAEKQGSLLLRQDVRSLPRLFQVGLREYAALVRDGRLDPPGIDHVLCHYSAEHFRGQIFTLLREANLMIDEERWFTNLHTRGNTGAASIFVMLEEAWRTNRFAPGEKILLIVPESGRFSFAFAQLTCVGPETTPAPSVAPVAAASPLGIPGTEDDDAVRWAVLELGKVWDDFARRLAAAPIIRRIESNTATLDDYRKLLLHLRQQVIDGGRWIARAASSFSAELFELRSAAIRHAAEEHRDFRLLERDYVAVGGDLETIQNGRQNVGSEALSAFLFHRAGLPDPVDLMGAMFIIEGLGTACADRWASLLREQLGLTEEQTSFLHYHGGADAEHFEMLTDALRSGIVTRSGAERIVRTAAVTARLYALQLEAIDDE</sequence>
<dbReference type="Pfam" id="PF00108">
    <property type="entry name" value="Thiolase_N"/>
    <property type="match status" value="1"/>
</dbReference>
<organism evidence="5 6">
    <name type="scientific">Luedemannella flava</name>
    <dbReference type="NCBI Taxonomy" id="349316"/>
    <lineage>
        <taxon>Bacteria</taxon>
        <taxon>Bacillati</taxon>
        <taxon>Actinomycetota</taxon>
        <taxon>Actinomycetes</taxon>
        <taxon>Micromonosporales</taxon>
        <taxon>Micromonosporaceae</taxon>
        <taxon>Luedemannella</taxon>
    </lineage>
</organism>
<feature type="domain" description="Beta-ketoacyl-[acyl-carrier-protein] synthase III C-terminal" evidence="4">
    <location>
        <begin position="311"/>
        <end position="357"/>
    </location>
</feature>
<dbReference type="SUPFAM" id="SSF53901">
    <property type="entry name" value="Thiolase-like"/>
    <property type="match status" value="2"/>
</dbReference>
<protein>
    <submittedName>
        <fullName evidence="5">Beta-ketoacyl-ACP synthase III</fullName>
    </submittedName>
</protein>
<dbReference type="Gene3D" id="1.20.910.10">
    <property type="entry name" value="Heme oxygenase-like"/>
    <property type="match status" value="1"/>
</dbReference>